<feature type="binding site" evidence="5">
    <location>
        <position position="175"/>
    </location>
    <ligand>
        <name>Mg(2+)</name>
        <dbReference type="ChEBI" id="CHEBI:18420"/>
    </ligand>
</feature>
<comment type="cofactor">
    <cofactor evidence="5">
        <name>Mg(2+)</name>
        <dbReference type="ChEBI" id="CHEBI:18420"/>
    </cofactor>
</comment>
<dbReference type="PANTHER" id="PTHR43464:SF19">
    <property type="entry name" value="UBIQUINONE BIOSYNTHESIS O-METHYLTRANSFERASE, MITOCHONDRIAL"/>
    <property type="match status" value="1"/>
</dbReference>
<keyword evidence="4 5" id="KW-0949">S-adenosyl-L-methionine</keyword>
<protein>
    <recommendedName>
        <fullName evidence="5">Ubiquinone biosynthesis O-methyltransferase, mitochondrial</fullName>
    </recommendedName>
    <alternativeName>
        <fullName evidence="5">3-demethylubiquinol 3-O-methyltransferase</fullName>
        <ecNumber evidence="5">2.1.1.64</ecNumber>
    </alternativeName>
    <alternativeName>
        <fullName evidence="5">3-demethylubiquinone 3-O-methyltransferase</fullName>
        <ecNumber evidence="5">2.1.1.-</ecNumber>
    </alternativeName>
    <alternativeName>
        <fullName evidence="5">Polyprenyldihydroxybenzoate methyltransferase</fullName>
        <ecNumber evidence="5">2.1.1.114</ecNumber>
    </alternativeName>
</protein>
<feature type="binding site" evidence="5">
    <location>
        <position position="171"/>
    </location>
    <ligand>
        <name>Mg(2+)</name>
        <dbReference type="ChEBI" id="CHEBI:18420"/>
    </ligand>
</feature>
<sequence>MLKLFLHANGYECRILNFFTIKSHGQIANYSSSQIDKEETRQSVSSSEMDQFRKLSSQWWKPGGKFEALRSMNKLRIPLIKKLLSSRTELSKEYPLKGYKVLDVGCGGGILSEPIARLGAEVVGIDPLPENIEAAKSHLSFQPELINLKYRCTLLEELCPKELFDLVVVSEVLEHVNEPRTFVTYCCSHVKPGGYILFTTINRTFIASLLAKYVAEYIFRIVPINTHDENKFVPPCELTGYLQNSGMYKPTYLGMSLNPLTMQWSWIPSTLINYACHAQKPLS</sequence>
<feature type="binding site" evidence="5">
    <location>
        <position position="76"/>
    </location>
    <ligand>
        <name>S-adenosyl-L-methionine</name>
        <dbReference type="ChEBI" id="CHEBI:59789"/>
    </ligand>
</feature>
<keyword evidence="1 5" id="KW-0489">Methyltransferase</keyword>
<comment type="catalytic activity">
    <reaction evidence="5">
        <text>a 3,4-dihydroxy-5-(all-trans-polyprenyl)benzoate + S-adenosyl-L-methionine = a 4-hydroxy-3-methoxy-5-(all-trans-polyprenyl)benzoate + S-adenosyl-L-homocysteine + H(+)</text>
        <dbReference type="Rhea" id="RHEA:44452"/>
        <dbReference type="Rhea" id="RHEA-COMP:10930"/>
        <dbReference type="Rhea" id="RHEA-COMP:10931"/>
        <dbReference type="ChEBI" id="CHEBI:15378"/>
        <dbReference type="ChEBI" id="CHEBI:57856"/>
        <dbReference type="ChEBI" id="CHEBI:59789"/>
        <dbReference type="ChEBI" id="CHEBI:64694"/>
        <dbReference type="ChEBI" id="CHEBI:84443"/>
        <dbReference type="EC" id="2.1.1.114"/>
    </reaction>
</comment>
<comment type="subunit">
    <text evidence="5">Component of a multi-subunit COQ enzyme complex.</text>
</comment>
<dbReference type="CDD" id="cd02440">
    <property type="entry name" value="AdoMet_MTases"/>
    <property type="match status" value="1"/>
</dbReference>
<keyword evidence="5" id="KW-0472">Membrane</keyword>
<evidence type="ECO:0000256" key="3">
    <source>
        <dbReference type="ARBA" id="ARBA00022688"/>
    </source>
</evidence>
<keyword evidence="3 5" id="KW-0831">Ubiquinone biosynthesis</keyword>
<keyword evidence="6" id="KW-1185">Reference proteome</keyword>
<comment type="pathway">
    <text evidence="5">Cofactor biosynthesis; ubiquinone biosynthesis.</text>
</comment>
<dbReference type="EC" id="2.1.1.114" evidence="5"/>
<feature type="binding site" evidence="5">
    <location>
        <position position="170"/>
    </location>
    <ligand>
        <name>S-adenosyl-L-methionine</name>
        <dbReference type="ChEBI" id="CHEBI:59789"/>
    </ligand>
</feature>
<name>A0ABM4BHZ2_HYDVU</name>
<dbReference type="InterPro" id="IPR029063">
    <property type="entry name" value="SAM-dependent_MTases_sf"/>
</dbReference>
<dbReference type="Pfam" id="PF13489">
    <property type="entry name" value="Methyltransf_23"/>
    <property type="match status" value="1"/>
</dbReference>
<accession>A0ABM4BHZ2</accession>
<keyword evidence="7" id="KW-0830">Ubiquinone</keyword>
<keyword evidence="5" id="KW-0496">Mitochondrion</keyword>
<keyword evidence="5" id="KW-0999">Mitochondrion inner membrane</keyword>
<comment type="catalytic activity">
    <reaction evidence="5">
        <text>a 3-demethylubiquinone + S-adenosyl-L-methionine = a ubiquinone + S-adenosyl-L-homocysteine</text>
        <dbReference type="Rhea" id="RHEA:81215"/>
        <dbReference type="Rhea" id="RHEA-COMP:9565"/>
        <dbReference type="Rhea" id="RHEA-COMP:19654"/>
        <dbReference type="ChEBI" id="CHEBI:16389"/>
        <dbReference type="ChEBI" id="CHEBI:57856"/>
        <dbReference type="ChEBI" id="CHEBI:59789"/>
        <dbReference type="ChEBI" id="CHEBI:231825"/>
    </reaction>
</comment>
<dbReference type="EC" id="2.1.1.64" evidence="5"/>
<dbReference type="RefSeq" id="XP_065648652.1">
    <property type="nucleotide sequence ID" value="XM_065792580.1"/>
</dbReference>
<gene>
    <name evidence="7" type="primary">LOC100204468</name>
</gene>
<dbReference type="PANTHER" id="PTHR43464">
    <property type="entry name" value="METHYLTRANSFERASE"/>
    <property type="match status" value="1"/>
</dbReference>
<dbReference type="Proteomes" id="UP001652625">
    <property type="component" value="Chromosome 03"/>
</dbReference>
<evidence type="ECO:0000313" key="6">
    <source>
        <dbReference type="Proteomes" id="UP001652625"/>
    </source>
</evidence>
<evidence type="ECO:0000256" key="2">
    <source>
        <dbReference type="ARBA" id="ARBA00022679"/>
    </source>
</evidence>
<feature type="binding site" evidence="5">
    <location>
        <position position="105"/>
    </location>
    <ligand>
        <name>S-adenosyl-L-methionine</name>
        <dbReference type="ChEBI" id="CHEBI:59789"/>
    </ligand>
</feature>
<keyword evidence="2 5" id="KW-0808">Transferase</keyword>
<dbReference type="Gene3D" id="3.40.50.150">
    <property type="entry name" value="Vaccinia Virus protein VP39"/>
    <property type="match status" value="1"/>
</dbReference>
<comment type="catalytic activity">
    <reaction evidence="5">
        <text>a 3-demethylubiquinol + S-adenosyl-L-methionine = a ubiquinol + S-adenosyl-L-homocysteine + H(+)</text>
        <dbReference type="Rhea" id="RHEA:44380"/>
        <dbReference type="Rhea" id="RHEA-COMP:9566"/>
        <dbReference type="Rhea" id="RHEA-COMP:10914"/>
        <dbReference type="ChEBI" id="CHEBI:15378"/>
        <dbReference type="ChEBI" id="CHEBI:17976"/>
        <dbReference type="ChEBI" id="CHEBI:57856"/>
        <dbReference type="ChEBI" id="CHEBI:59789"/>
        <dbReference type="ChEBI" id="CHEBI:84422"/>
        <dbReference type="EC" id="2.1.1.64"/>
    </reaction>
</comment>
<feature type="binding site" evidence="5">
    <location>
        <position position="174"/>
    </location>
    <ligand>
        <name>Mg(2+)</name>
        <dbReference type="ChEBI" id="CHEBI:18420"/>
    </ligand>
</feature>
<evidence type="ECO:0000256" key="1">
    <source>
        <dbReference type="ARBA" id="ARBA00022603"/>
    </source>
</evidence>
<organism evidence="6 7">
    <name type="scientific">Hydra vulgaris</name>
    <name type="common">Hydra</name>
    <name type="synonym">Hydra attenuata</name>
    <dbReference type="NCBI Taxonomy" id="6087"/>
    <lineage>
        <taxon>Eukaryota</taxon>
        <taxon>Metazoa</taxon>
        <taxon>Cnidaria</taxon>
        <taxon>Hydrozoa</taxon>
        <taxon>Hydroidolina</taxon>
        <taxon>Anthoathecata</taxon>
        <taxon>Aplanulata</taxon>
        <taxon>Hydridae</taxon>
        <taxon>Hydra</taxon>
    </lineage>
</organism>
<comment type="similarity">
    <text evidence="5">Belongs to the class I-like SAM-binding methyltransferase superfamily. UbiG/COQ3 family.</text>
</comment>
<dbReference type="GeneID" id="100204468"/>
<reference evidence="7" key="1">
    <citation type="submission" date="2025-08" db="UniProtKB">
        <authorList>
            <consortium name="RefSeq"/>
        </authorList>
    </citation>
    <scope>IDENTIFICATION</scope>
</reference>
<dbReference type="InterPro" id="IPR010233">
    <property type="entry name" value="UbiG_MeTrfase"/>
</dbReference>
<comment type="function">
    <text evidence="5">O-methyltransferase required for two non-consecutive steps during ubiquinone biosynthesis. Catalyzes the 2 O-methylation of 3,4-dihydroxy-5-(all-trans-polyprenyl)benzoic acid into 4-hydroxy-3-methoxy-5-(all-trans-polyprenyl)benzoic acid. Also catalyzes the last step of ubiquinone biosynthesis by mediating methylation of 3-demethylubiquinone into ubiquinone. Also able to mediate the methylation of 3-demethylubiquinol into ubiquinol.</text>
</comment>
<keyword evidence="5" id="KW-0479">Metal-binding</keyword>
<evidence type="ECO:0000256" key="4">
    <source>
        <dbReference type="ARBA" id="ARBA00022691"/>
    </source>
</evidence>
<dbReference type="EC" id="2.1.1.-" evidence="5"/>
<comment type="subcellular location">
    <subcellularLocation>
        <location evidence="5">Mitochondrion inner membrane</location>
        <topology evidence="5">Peripheral membrane protein</topology>
        <orientation evidence="5">Matrix side</orientation>
    </subcellularLocation>
</comment>
<proteinExistence type="inferred from homology"/>
<dbReference type="SUPFAM" id="SSF53335">
    <property type="entry name" value="S-adenosyl-L-methionine-dependent methyltransferases"/>
    <property type="match status" value="1"/>
</dbReference>
<dbReference type="NCBIfam" id="TIGR01983">
    <property type="entry name" value="UbiG"/>
    <property type="match status" value="1"/>
</dbReference>
<feature type="binding site" evidence="5">
    <location>
        <position position="126"/>
    </location>
    <ligand>
        <name>S-adenosyl-L-methionine</name>
        <dbReference type="ChEBI" id="CHEBI:59789"/>
    </ligand>
</feature>
<dbReference type="HAMAP" id="MF_00472">
    <property type="entry name" value="UbiG"/>
    <property type="match status" value="1"/>
</dbReference>
<keyword evidence="5" id="KW-0460">Magnesium</keyword>
<evidence type="ECO:0000256" key="5">
    <source>
        <dbReference type="HAMAP-Rule" id="MF_03190"/>
    </source>
</evidence>
<evidence type="ECO:0000313" key="7">
    <source>
        <dbReference type="RefSeq" id="XP_065648652.1"/>
    </source>
</evidence>